<gene>
    <name evidence="1" type="ORF">AVDCRST_MAG56-959</name>
</gene>
<accession>A0A6J4HJK2</accession>
<proteinExistence type="predicted"/>
<organism evidence="1">
    <name type="scientific">uncultured Cytophagales bacterium</name>
    <dbReference type="NCBI Taxonomy" id="158755"/>
    <lineage>
        <taxon>Bacteria</taxon>
        <taxon>Pseudomonadati</taxon>
        <taxon>Bacteroidota</taxon>
        <taxon>Sphingobacteriia</taxon>
        <taxon>Sphingobacteriales</taxon>
        <taxon>environmental samples</taxon>
    </lineage>
</organism>
<dbReference type="EMBL" id="CADCTQ010000063">
    <property type="protein sequence ID" value="CAA9225606.1"/>
    <property type="molecule type" value="Genomic_DNA"/>
</dbReference>
<dbReference type="AlphaFoldDB" id="A0A6J4HJK2"/>
<reference evidence="1" key="1">
    <citation type="submission" date="2020-02" db="EMBL/GenBank/DDBJ databases">
        <authorList>
            <person name="Meier V. D."/>
        </authorList>
    </citation>
    <scope>NUCLEOTIDE SEQUENCE</scope>
    <source>
        <strain evidence="1">AVDCRST_MAG56</strain>
    </source>
</reference>
<protein>
    <submittedName>
        <fullName evidence="1">Uncharacterized protein</fullName>
    </submittedName>
</protein>
<evidence type="ECO:0000313" key="1">
    <source>
        <dbReference type="EMBL" id="CAA9225606.1"/>
    </source>
</evidence>
<sequence length="51" mass="5639">MEEAGGVVRRWKAGLMEKWVEPVTDRAACLPGFEQSFIGIVQQVGRCPYAA</sequence>
<name>A0A6J4HJK2_9SPHI</name>